<keyword evidence="4" id="KW-1185">Reference proteome</keyword>
<sequence length="783" mass="82898">MHFNNVLAYVPAKLRLFWDRVTSSRITVIYFIFSVLHCIIQVIFQIQAYTINDSAVNFLSGIIAQGNASQPGFAVLGPDLRWCSTVPNTVDASSCPIVWQGINNVAGGAQNVASALKTNSSSAESDTVPGTSSGSVSSSSLPSATSSVASSPSELQVSSSASSLASSSVSSNVAPPSSSSLSLDIPSVGASSTAPSDTAPLSSASSSFAASSSSLSLSSSFSSSASSTASLTPVLNAASPSSTSTLTVTVQKSSSSAASQSSSTSSVAQSSSTDSVSQSSTEEQSSAPTPATQTLTVVLKPTSGTVSVLNGDHAETISKRVDAPRVFAAISTDGQKQVRIDGLNGTTSEVTLDQKCLLALNWPVSVVENTKREDIVFICFQFWVLGMSLVAILNESIPHIFASLFTHILATAWGGFQIFHTARFRANFVRLTVNGACGINLLPTYWKGRANAEIPSLVLNAAALLVSTFLTWRLVKLFGWQTFKRVGASLIIRRIYNAVLVLSIIIQLSAFFIVVSGGLWLDQVINGNIAKLTTNAAGFKAVVIIVILLLFPWLALGWISVRREYKLTMLLFLVLSFLYLVGWSSMFASATFRWTFSQWTFFSLMAAASVILAGTTFVLGLYCRVNFGKGLTRYLNSEHMLEDEFTPVNGPSFFSEKGDMEKVDFPSNLTPIPTFSATLGPGAPPPAHMGYAPRIMGPRFFANSPSSYESSTTLSGGALSPTGYGGANHQRSMTMSSGHSSISNVGPPEGLNRHGSGSSQHSHLSTSSGDTQRSKTKQRWIIE</sequence>
<keyword evidence="2" id="KW-1133">Transmembrane helix</keyword>
<feature type="region of interest" description="Disordered" evidence="1">
    <location>
        <begin position="174"/>
        <end position="205"/>
    </location>
</feature>
<organism evidence="3 4">
    <name type="scientific">Somion occarium</name>
    <dbReference type="NCBI Taxonomy" id="3059160"/>
    <lineage>
        <taxon>Eukaryota</taxon>
        <taxon>Fungi</taxon>
        <taxon>Dikarya</taxon>
        <taxon>Basidiomycota</taxon>
        <taxon>Agaricomycotina</taxon>
        <taxon>Agaricomycetes</taxon>
        <taxon>Polyporales</taxon>
        <taxon>Cerrenaceae</taxon>
        <taxon>Somion</taxon>
    </lineage>
</organism>
<feature type="transmembrane region" description="Helical" evidence="2">
    <location>
        <begin position="428"/>
        <end position="446"/>
    </location>
</feature>
<feature type="transmembrane region" description="Helical" evidence="2">
    <location>
        <begin position="458"/>
        <end position="475"/>
    </location>
</feature>
<keyword evidence="2" id="KW-0812">Transmembrane</keyword>
<feature type="transmembrane region" description="Helical" evidence="2">
    <location>
        <begin position="26"/>
        <end position="44"/>
    </location>
</feature>
<feature type="transmembrane region" description="Helical" evidence="2">
    <location>
        <begin position="541"/>
        <end position="561"/>
    </location>
</feature>
<keyword evidence="2" id="KW-0472">Membrane</keyword>
<reference evidence="4" key="1">
    <citation type="submission" date="2024-04" db="EMBL/GenBank/DDBJ databases">
        <authorList>
            <person name="Shaw F."/>
            <person name="Minotto A."/>
        </authorList>
    </citation>
    <scope>NUCLEOTIDE SEQUENCE [LARGE SCALE GENOMIC DNA]</scope>
</reference>
<dbReference type="PANTHER" id="PTHR34391">
    <property type="entry name" value="UPF0658 GOLGI APPARATUS MEMBRANE PROTEIN C1952.10C-RELATED"/>
    <property type="match status" value="1"/>
</dbReference>
<dbReference type="EMBL" id="OZ037944">
    <property type="protein sequence ID" value="CAL1696280.1"/>
    <property type="molecule type" value="Genomic_DNA"/>
</dbReference>
<accession>A0ABP1CKT1</accession>
<feature type="compositionally biased region" description="Low complexity" evidence="1">
    <location>
        <begin position="732"/>
        <end position="743"/>
    </location>
</feature>
<feature type="compositionally biased region" description="Low complexity" evidence="1">
    <location>
        <begin position="706"/>
        <end position="715"/>
    </location>
</feature>
<feature type="region of interest" description="Disordered" evidence="1">
    <location>
        <begin position="706"/>
        <end position="783"/>
    </location>
</feature>
<feature type="transmembrane region" description="Helical" evidence="2">
    <location>
        <begin position="568"/>
        <end position="587"/>
    </location>
</feature>
<protein>
    <submittedName>
        <fullName evidence="3">Uncharacterized protein</fullName>
    </submittedName>
</protein>
<feature type="transmembrane region" description="Helical" evidence="2">
    <location>
        <begin position="495"/>
        <end position="521"/>
    </location>
</feature>
<name>A0ABP1CKT1_9APHY</name>
<feature type="compositionally biased region" description="Low complexity" evidence="1">
    <location>
        <begin position="254"/>
        <end position="287"/>
    </location>
</feature>
<feature type="compositionally biased region" description="Low complexity" evidence="1">
    <location>
        <begin position="754"/>
        <end position="769"/>
    </location>
</feature>
<dbReference type="Proteomes" id="UP001497453">
    <property type="component" value="Chromosome 1"/>
</dbReference>
<evidence type="ECO:0000256" key="1">
    <source>
        <dbReference type="SAM" id="MobiDB-lite"/>
    </source>
</evidence>
<feature type="compositionally biased region" description="Low complexity" evidence="1">
    <location>
        <begin position="125"/>
        <end position="143"/>
    </location>
</feature>
<feature type="compositionally biased region" description="Basic residues" evidence="1">
    <location>
        <begin position="774"/>
        <end position="783"/>
    </location>
</feature>
<evidence type="ECO:0000313" key="4">
    <source>
        <dbReference type="Proteomes" id="UP001497453"/>
    </source>
</evidence>
<dbReference type="InterPro" id="IPR040410">
    <property type="entry name" value="UPF0658_Golgi"/>
</dbReference>
<gene>
    <name evidence="3" type="ORF">GFSPODELE1_LOCUS1125</name>
</gene>
<feature type="transmembrane region" description="Helical" evidence="2">
    <location>
        <begin position="399"/>
        <end position="416"/>
    </location>
</feature>
<evidence type="ECO:0000256" key="2">
    <source>
        <dbReference type="SAM" id="Phobius"/>
    </source>
</evidence>
<feature type="transmembrane region" description="Helical" evidence="2">
    <location>
        <begin position="599"/>
        <end position="623"/>
    </location>
</feature>
<evidence type="ECO:0000313" key="3">
    <source>
        <dbReference type="EMBL" id="CAL1696280.1"/>
    </source>
</evidence>
<feature type="region of interest" description="Disordered" evidence="1">
    <location>
        <begin position="254"/>
        <end position="293"/>
    </location>
</feature>
<feature type="region of interest" description="Disordered" evidence="1">
    <location>
        <begin position="120"/>
        <end position="143"/>
    </location>
</feature>
<dbReference type="PANTHER" id="PTHR34391:SF2">
    <property type="entry name" value="TRP C-TERMINAL DOMAIN-CONTAINING PROTEIN"/>
    <property type="match status" value="1"/>
</dbReference>
<proteinExistence type="predicted"/>